<protein>
    <submittedName>
        <fullName evidence="1">Uncharacterized protein</fullName>
    </submittedName>
</protein>
<dbReference type="AlphaFoldDB" id="A0A1V4K049"/>
<name>A0A1V4K049_PATFA</name>
<keyword evidence="2" id="KW-1185">Reference proteome</keyword>
<gene>
    <name evidence="1" type="ORF">AV530_000129</name>
</gene>
<proteinExistence type="predicted"/>
<accession>A0A1V4K049</accession>
<dbReference type="EMBL" id="LSYS01005240">
    <property type="protein sequence ID" value="OPJ77840.1"/>
    <property type="molecule type" value="Genomic_DNA"/>
</dbReference>
<organism evidence="1 2">
    <name type="scientific">Patagioenas fasciata monilis</name>
    <dbReference type="NCBI Taxonomy" id="372326"/>
    <lineage>
        <taxon>Eukaryota</taxon>
        <taxon>Metazoa</taxon>
        <taxon>Chordata</taxon>
        <taxon>Craniata</taxon>
        <taxon>Vertebrata</taxon>
        <taxon>Euteleostomi</taxon>
        <taxon>Archelosauria</taxon>
        <taxon>Archosauria</taxon>
        <taxon>Dinosauria</taxon>
        <taxon>Saurischia</taxon>
        <taxon>Theropoda</taxon>
        <taxon>Coelurosauria</taxon>
        <taxon>Aves</taxon>
        <taxon>Neognathae</taxon>
        <taxon>Neoaves</taxon>
        <taxon>Columbimorphae</taxon>
        <taxon>Columbiformes</taxon>
        <taxon>Columbidae</taxon>
        <taxon>Patagioenas</taxon>
    </lineage>
</organism>
<reference evidence="1 2" key="1">
    <citation type="submission" date="2016-02" db="EMBL/GenBank/DDBJ databases">
        <title>Band-tailed pigeon sequencing and assembly.</title>
        <authorList>
            <person name="Soares A.E."/>
            <person name="Novak B.J."/>
            <person name="Rice E.S."/>
            <person name="O'Connell B."/>
            <person name="Chang D."/>
            <person name="Weber S."/>
            <person name="Shapiro B."/>
        </authorList>
    </citation>
    <scope>NUCLEOTIDE SEQUENCE [LARGE SCALE GENOMIC DNA]</scope>
    <source>
        <strain evidence="1">BTP2013</strain>
        <tissue evidence="1">Blood</tissue>
    </source>
</reference>
<comment type="caution">
    <text evidence="1">The sequence shown here is derived from an EMBL/GenBank/DDBJ whole genome shotgun (WGS) entry which is preliminary data.</text>
</comment>
<evidence type="ECO:0000313" key="2">
    <source>
        <dbReference type="Proteomes" id="UP000190648"/>
    </source>
</evidence>
<sequence>MEKDPVAETPSFPSFVPLKFLSHNLDKNYSKNKKTPMYKPGKVQCGVKKQEKGEEDKPVFGFEFWEE</sequence>
<dbReference type="Proteomes" id="UP000190648">
    <property type="component" value="Unassembled WGS sequence"/>
</dbReference>
<evidence type="ECO:0000313" key="1">
    <source>
        <dbReference type="EMBL" id="OPJ77840.1"/>
    </source>
</evidence>